<feature type="domain" description="AAA+ ATPase" evidence="5">
    <location>
        <begin position="270"/>
        <end position="424"/>
    </location>
</feature>
<dbReference type="SUPFAM" id="SSF52540">
    <property type="entry name" value="P-loop containing nucleoside triphosphate hydrolases"/>
    <property type="match status" value="1"/>
</dbReference>
<evidence type="ECO:0000256" key="3">
    <source>
        <dbReference type="ARBA" id="ARBA00022840"/>
    </source>
</evidence>
<protein>
    <submittedName>
        <fullName evidence="6">Flp pilus assembly complex ATPase component TadA</fullName>
    </submittedName>
</protein>
<evidence type="ECO:0000256" key="1">
    <source>
        <dbReference type="ARBA" id="ARBA00006611"/>
    </source>
</evidence>
<dbReference type="PANTHER" id="PTHR30258">
    <property type="entry name" value="TYPE II SECRETION SYSTEM PROTEIN GSPE-RELATED"/>
    <property type="match status" value="1"/>
</dbReference>
<dbReference type="EMBL" id="JABEQJ010000022">
    <property type="protein sequence ID" value="MBB2161588.1"/>
    <property type="molecule type" value="Genomic_DNA"/>
</dbReference>
<dbReference type="GO" id="GO:0016887">
    <property type="term" value="F:ATP hydrolysis activity"/>
    <property type="evidence" value="ECO:0007669"/>
    <property type="project" value="TreeGrafter"/>
</dbReference>
<dbReference type="InterPro" id="IPR003593">
    <property type="entry name" value="AAA+_ATPase"/>
</dbReference>
<proteinExistence type="inferred from homology"/>
<accession>A0A7W4IEV5</accession>
<dbReference type="RefSeq" id="WP_182998419.1">
    <property type="nucleotide sequence ID" value="NZ_JABEQJ010000022.1"/>
</dbReference>
<dbReference type="AlphaFoldDB" id="A0A7W4IEV5"/>
<dbReference type="InterPro" id="IPR001482">
    <property type="entry name" value="T2SS/T4SS_dom"/>
</dbReference>
<evidence type="ECO:0000313" key="6">
    <source>
        <dbReference type="EMBL" id="MBB2161588.1"/>
    </source>
</evidence>
<dbReference type="PANTHER" id="PTHR30258:SF3">
    <property type="entry name" value="SLL1921 PROTEIN"/>
    <property type="match status" value="1"/>
</dbReference>
<dbReference type="Pfam" id="PF00437">
    <property type="entry name" value="T2SSE"/>
    <property type="match status" value="1"/>
</dbReference>
<keyword evidence="2" id="KW-0547">Nucleotide-binding</keyword>
<reference evidence="6 7" key="1">
    <citation type="submission" date="2020-04" db="EMBL/GenBank/DDBJ databases">
        <title>Description of novel Gluconacetobacter.</title>
        <authorList>
            <person name="Sombolestani A."/>
        </authorList>
    </citation>
    <scope>NUCLEOTIDE SEQUENCE [LARGE SCALE GENOMIC DNA]</scope>
    <source>
        <strain evidence="6 7">LMG 19747</strain>
    </source>
</reference>
<evidence type="ECO:0000259" key="5">
    <source>
        <dbReference type="SMART" id="SM00382"/>
    </source>
</evidence>
<dbReference type="Gene3D" id="3.40.50.300">
    <property type="entry name" value="P-loop containing nucleotide triphosphate hydrolases"/>
    <property type="match status" value="1"/>
</dbReference>
<dbReference type="Proteomes" id="UP000589085">
    <property type="component" value="Unassembled WGS sequence"/>
</dbReference>
<dbReference type="GO" id="GO:0005524">
    <property type="term" value="F:ATP binding"/>
    <property type="evidence" value="ECO:0007669"/>
    <property type="project" value="UniProtKB-KW"/>
</dbReference>
<evidence type="ECO:0000256" key="2">
    <source>
        <dbReference type="ARBA" id="ARBA00022741"/>
    </source>
</evidence>
<evidence type="ECO:0000256" key="4">
    <source>
        <dbReference type="SAM" id="MobiDB-lite"/>
    </source>
</evidence>
<sequence length="566" mass="63278">MSFIGTVFGRGKRGPRRPSGFDPYGRHLIGKNLERHVHVDVENQTLFLDEDRRSSDEMQEWLNAHRRLTGAVWPAKWEGIAELTARKASFREITAIRDQAGEGAATAREAGRKLLTIAAAFRISDMHFRHGATHTSIEIRLRKKIMILKEVSRHEGRQLEIAIFNLQSSRKNTYSEKDPQDGGITGDALPGTGLANVRIIRGPSYPQMDGGGFMSLRFQYKEGTGARPEIPPDIILRSPKKPEVDIEAELLPKGFSPRQIDLLKYLCSFPAGFVVLTGPTGSGKSTTLLALSRHQARIDPHKRLITIERPVEYFMPWAVQLEVSNTDDTEQAQREFAEHARNMLRMDPDRVVIGEIQDVGVALVAVTLARTGHSGLTTLHVDDAFDIFPRLEDMDNDRLKRQVICDTSLFRGVVAQRIQSVLCPHCKLPWEPDDPRMPSVSRDALRSWGDTSGVYRRNPDGCDHCNHMGNDSPTAVAEVVVANTELMSNVIRHGVEIARQWHRARPDADTTMVEKSIALAFEGRVDPADIIGEVGQIPFRDELEQERRRATAARAARDAGTKEPAP</sequence>
<comment type="similarity">
    <text evidence="1">Belongs to the GSP E family.</text>
</comment>
<dbReference type="InterPro" id="IPR027417">
    <property type="entry name" value="P-loop_NTPase"/>
</dbReference>
<dbReference type="SMART" id="SM00382">
    <property type="entry name" value="AAA"/>
    <property type="match status" value="1"/>
</dbReference>
<evidence type="ECO:0000313" key="7">
    <source>
        <dbReference type="Proteomes" id="UP000589085"/>
    </source>
</evidence>
<dbReference type="GO" id="GO:0005886">
    <property type="term" value="C:plasma membrane"/>
    <property type="evidence" value="ECO:0007669"/>
    <property type="project" value="TreeGrafter"/>
</dbReference>
<comment type="caution">
    <text evidence="6">The sequence shown here is derived from an EMBL/GenBank/DDBJ whole genome shotgun (WGS) entry which is preliminary data.</text>
</comment>
<keyword evidence="3" id="KW-0067">ATP-binding</keyword>
<feature type="region of interest" description="Disordered" evidence="4">
    <location>
        <begin position="1"/>
        <end position="23"/>
    </location>
</feature>
<gene>
    <name evidence="6" type="primary">tadA</name>
    <name evidence="6" type="ORF">HLH48_15650</name>
</gene>
<organism evidence="6 7">
    <name type="scientific">Gluconacetobacter sacchari</name>
    <dbReference type="NCBI Taxonomy" id="92759"/>
    <lineage>
        <taxon>Bacteria</taxon>
        <taxon>Pseudomonadati</taxon>
        <taxon>Pseudomonadota</taxon>
        <taxon>Alphaproteobacteria</taxon>
        <taxon>Acetobacterales</taxon>
        <taxon>Acetobacteraceae</taxon>
        <taxon>Gluconacetobacter</taxon>
    </lineage>
</organism>
<feature type="region of interest" description="Disordered" evidence="4">
    <location>
        <begin position="543"/>
        <end position="566"/>
    </location>
</feature>
<name>A0A7W4IEV5_9PROT</name>